<keyword evidence="2" id="KW-1185">Reference proteome</keyword>
<dbReference type="EMBL" id="BLLF01001969">
    <property type="protein sequence ID" value="GFH22102.1"/>
    <property type="molecule type" value="Genomic_DNA"/>
</dbReference>
<organism evidence="1 2">
    <name type="scientific">Haematococcus lacustris</name>
    <name type="common">Green alga</name>
    <name type="synonym">Haematococcus pluvialis</name>
    <dbReference type="NCBI Taxonomy" id="44745"/>
    <lineage>
        <taxon>Eukaryota</taxon>
        <taxon>Viridiplantae</taxon>
        <taxon>Chlorophyta</taxon>
        <taxon>core chlorophytes</taxon>
        <taxon>Chlorophyceae</taxon>
        <taxon>CS clade</taxon>
        <taxon>Chlamydomonadales</taxon>
        <taxon>Haematococcaceae</taxon>
        <taxon>Haematococcus</taxon>
    </lineage>
</organism>
<name>A0A6A0A0B0_HAELA</name>
<dbReference type="Proteomes" id="UP000485058">
    <property type="component" value="Unassembled WGS sequence"/>
</dbReference>
<evidence type="ECO:0000313" key="1">
    <source>
        <dbReference type="EMBL" id="GFH22102.1"/>
    </source>
</evidence>
<dbReference type="AlphaFoldDB" id="A0A6A0A0B0"/>
<accession>A0A6A0A0B0</accession>
<gene>
    <name evidence="1" type="ORF">HaLaN_19513</name>
</gene>
<sequence>MEALVRDKGAGGRSRFGIWEYNFVSFQYAPAHECHISIVTPDGNARHLERLCHDEPVAQVRVRVPAI</sequence>
<protein>
    <submittedName>
        <fullName evidence="1">Uncharacterized protein</fullName>
    </submittedName>
</protein>
<evidence type="ECO:0000313" key="2">
    <source>
        <dbReference type="Proteomes" id="UP000485058"/>
    </source>
</evidence>
<proteinExistence type="predicted"/>
<reference evidence="1 2" key="1">
    <citation type="submission" date="2020-02" db="EMBL/GenBank/DDBJ databases">
        <title>Draft genome sequence of Haematococcus lacustris strain NIES-144.</title>
        <authorList>
            <person name="Morimoto D."/>
            <person name="Nakagawa S."/>
            <person name="Yoshida T."/>
            <person name="Sawayama S."/>
        </authorList>
    </citation>
    <scope>NUCLEOTIDE SEQUENCE [LARGE SCALE GENOMIC DNA]</scope>
    <source>
        <strain evidence="1 2">NIES-144</strain>
    </source>
</reference>
<comment type="caution">
    <text evidence="1">The sequence shown here is derived from an EMBL/GenBank/DDBJ whole genome shotgun (WGS) entry which is preliminary data.</text>
</comment>